<evidence type="ECO:0000256" key="5">
    <source>
        <dbReference type="ARBA" id="ARBA00022725"/>
    </source>
</evidence>
<dbReference type="Pfam" id="PF02949">
    <property type="entry name" value="7tm_6"/>
    <property type="match status" value="1"/>
</dbReference>
<comment type="subcellular location">
    <subcellularLocation>
        <location evidence="1 10">Cell membrane</location>
        <topology evidence="1 10">Multi-pass membrane protein</topology>
    </subcellularLocation>
</comment>
<dbReference type="GO" id="GO:0005549">
    <property type="term" value="F:odorant binding"/>
    <property type="evidence" value="ECO:0007669"/>
    <property type="project" value="InterPro"/>
</dbReference>
<evidence type="ECO:0000256" key="3">
    <source>
        <dbReference type="ARBA" id="ARBA00022606"/>
    </source>
</evidence>
<keyword evidence="7 10" id="KW-0472">Membrane</keyword>
<keyword evidence="4 10" id="KW-0812">Transmembrane</keyword>
<accession>A0A9P0DKC7</accession>
<evidence type="ECO:0000256" key="7">
    <source>
        <dbReference type="ARBA" id="ARBA00023136"/>
    </source>
</evidence>
<evidence type="ECO:0000256" key="1">
    <source>
        <dbReference type="ARBA" id="ARBA00004651"/>
    </source>
</evidence>
<dbReference type="GO" id="GO:0005886">
    <property type="term" value="C:plasma membrane"/>
    <property type="evidence" value="ECO:0007669"/>
    <property type="project" value="UniProtKB-SubCell"/>
</dbReference>
<dbReference type="PANTHER" id="PTHR21137">
    <property type="entry name" value="ODORANT RECEPTOR"/>
    <property type="match status" value="1"/>
</dbReference>
<keyword evidence="13" id="KW-1185">Reference proteome</keyword>
<proteinExistence type="inferred from homology"/>
<keyword evidence="3 10" id="KW-0716">Sensory transduction</keyword>
<keyword evidence="5 10" id="KW-0552">Olfaction</keyword>
<evidence type="ECO:0000256" key="2">
    <source>
        <dbReference type="ARBA" id="ARBA00022475"/>
    </source>
</evidence>
<evidence type="ECO:0000313" key="13">
    <source>
        <dbReference type="Proteomes" id="UP001153712"/>
    </source>
</evidence>
<keyword evidence="11" id="KW-0732">Signal</keyword>
<keyword evidence="2" id="KW-1003">Cell membrane</keyword>
<evidence type="ECO:0000256" key="10">
    <source>
        <dbReference type="RuleBase" id="RU351113"/>
    </source>
</evidence>
<gene>
    <name evidence="12" type="ORF">PHYEVI_LOCUS812</name>
</gene>
<feature type="transmembrane region" description="Helical" evidence="10">
    <location>
        <begin position="122"/>
        <end position="141"/>
    </location>
</feature>
<feature type="transmembrane region" description="Helical" evidence="10">
    <location>
        <begin position="82"/>
        <end position="101"/>
    </location>
</feature>
<evidence type="ECO:0000256" key="9">
    <source>
        <dbReference type="ARBA" id="ARBA00023224"/>
    </source>
</evidence>
<feature type="chain" id="PRO_5040381043" description="Odorant receptor" evidence="11">
    <location>
        <begin position="19"/>
        <end position="341"/>
    </location>
</feature>
<protein>
    <recommendedName>
        <fullName evidence="10">Odorant receptor</fullName>
    </recommendedName>
</protein>
<evidence type="ECO:0000256" key="4">
    <source>
        <dbReference type="ARBA" id="ARBA00022692"/>
    </source>
</evidence>
<feature type="transmembrane region" description="Helical" evidence="10">
    <location>
        <begin position="203"/>
        <end position="224"/>
    </location>
</feature>
<dbReference type="Proteomes" id="UP001153712">
    <property type="component" value="Chromosome 1"/>
</dbReference>
<comment type="caution">
    <text evidence="10">Lacks conserved residue(s) required for the propagation of feature annotation.</text>
</comment>
<dbReference type="GO" id="GO:0007165">
    <property type="term" value="P:signal transduction"/>
    <property type="evidence" value="ECO:0007669"/>
    <property type="project" value="UniProtKB-KW"/>
</dbReference>
<dbReference type="OrthoDB" id="6604226at2759"/>
<organism evidence="12 13">
    <name type="scientific">Phyllotreta striolata</name>
    <name type="common">Striped flea beetle</name>
    <name type="synonym">Crioceris striolata</name>
    <dbReference type="NCBI Taxonomy" id="444603"/>
    <lineage>
        <taxon>Eukaryota</taxon>
        <taxon>Metazoa</taxon>
        <taxon>Ecdysozoa</taxon>
        <taxon>Arthropoda</taxon>
        <taxon>Hexapoda</taxon>
        <taxon>Insecta</taxon>
        <taxon>Pterygota</taxon>
        <taxon>Neoptera</taxon>
        <taxon>Endopterygota</taxon>
        <taxon>Coleoptera</taxon>
        <taxon>Polyphaga</taxon>
        <taxon>Cucujiformia</taxon>
        <taxon>Chrysomeloidea</taxon>
        <taxon>Chrysomelidae</taxon>
        <taxon>Galerucinae</taxon>
        <taxon>Alticini</taxon>
        <taxon>Phyllotreta</taxon>
    </lineage>
</organism>
<evidence type="ECO:0000256" key="6">
    <source>
        <dbReference type="ARBA" id="ARBA00022989"/>
    </source>
</evidence>
<reference evidence="12" key="1">
    <citation type="submission" date="2022-01" db="EMBL/GenBank/DDBJ databases">
        <authorList>
            <person name="King R."/>
        </authorList>
    </citation>
    <scope>NUCLEOTIDE SEQUENCE</scope>
</reference>
<dbReference type="PANTHER" id="PTHR21137:SF35">
    <property type="entry name" value="ODORANT RECEPTOR 19A-RELATED"/>
    <property type="match status" value="1"/>
</dbReference>
<dbReference type="EMBL" id="OU900094">
    <property type="protein sequence ID" value="CAH1140938.1"/>
    <property type="molecule type" value="Genomic_DNA"/>
</dbReference>
<feature type="signal peptide" evidence="11">
    <location>
        <begin position="1"/>
        <end position="18"/>
    </location>
</feature>
<keyword evidence="9 10" id="KW-0807">Transducer</keyword>
<dbReference type="InterPro" id="IPR004117">
    <property type="entry name" value="7tm6_olfct_rcpt"/>
</dbReference>
<feature type="transmembrane region" description="Helical" evidence="10">
    <location>
        <begin position="147"/>
        <end position="167"/>
    </location>
</feature>
<comment type="similarity">
    <text evidence="10">Belongs to the insect chemoreceptor superfamily. Heteromeric odorant receptor channel (TC 1.A.69) family.</text>
</comment>
<keyword evidence="6 10" id="KW-1133">Transmembrane helix</keyword>
<dbReference type="GO" id="GO:0004984">
    <property type="term" value="F:olfactory receptor activity"/>
    <property type="evidence" value="ECO:0007669"/>
    <property type="project" value="InterPro"/>
</dbReference>
<feature type="transmembrane region" description="Helical" evidence="10">
    <location>
        <begin position="236"/>
        <end position="256"/>
    </location>
</feature>
<sequence length="341" mass="40135">MLLLSAFLQVLLHDCSFSDLLDSCIFVVNETTFLFKLLQIHQKAELLEKLRLYLQDIRATDVSKRMMENLLVRQSKRNKIALIYRSLLCLFVVEHFLMLFIQTERKFLPIMTWIPYDYSKFSLYYPTFSFQIVVVSISALSDISLDCIYYALIDVVCCQLDILIYYFKALNFSKNRDFIKTKLKMNIVYHQKVIDFVKDIEKLYSNIIFSELLKSLIEICFIGFRLTVLDVSSMEFFMQLFYFMGMFCEILCYCWFGEILTLKSKEIGDACYMTPWNEFDKELKNMLLIMITRSQVPLVIRAGFMKLSLRTLTGVSIIMLGILSVIYTKSSTQNHFDNNPI</sequence>
<name>A0A9P0DKC7_PHYSR</name>
<evidence type="ECO:0000256" key="8">
    <source>
        <dbReference type="ARBA" id="ARBA00023170"/>
    </source>
</evidence>
<keyword evidence="8 10" id="KW-0675">Receptor</keyword>
<evidence type="ECO:0000256" key="11">
    <source>
        <dbReference type="SAM" id="SignalP"/>
    </source>
</evidence>
<feature type="transmembrane region" description="Helical" evidence="10">
    <location>
        <begin position="307"/>
        <end position="327"/>
    </location>
</feature>
<dbReference type="AlphaFoldDB" id="A0A9P0DKC7"/>
<evidence type="ECO:0000313" key="12">
    <source>
        <dbReference type="EMBL" id="CAH1140938.1"/>
    </source>
</evidence>